<sequence>MFSLSLKNSRLRKQSISKINSLNQLVYRLKINFSHACVLIATRARWILFKISSPLAFQT</sequence>
<evidence type="ECO:0000313" key="1">
    <source>
        <dbReference type="EMBL" id="RMS19213.1"/>
    </source>
</evidence>
<protein>
    <submittedName>
        <fullName evidence="1">Uncharacterized protein</fullName>
    </submittedName>
</protein>
<dbReference type="EMBL" id="RBSL01000491">
    <property type="protein sequence ID" value="RMS19213.1"/>
    <property type="molecule type" value="Genomic_DNA"/>
</dbReference>
<name>A0A3M5B2T1_PSESS</name>
<proteinExistence type="predicted"/>
<organism evidence="1 2">
    <name type="scientific">Pseudomonas savastanoi</name>
    <name type="common">Pseudomonas syringae pv. savastanoi</name>
    <dbReference type="NCBI Taxonomy" id="29438"/>
    <lineage>
        <taxon>Bacteria</taxon>
        <taxon>Pseudomonadati</taxon>
        <taxon>Pseudomonadota</taxon>
        <taxon>Gammaproteobacteria</taxon>
        <taxon>Pseudomonadales</taxon>
        <taxon>Pseudomonadaceae</taxon>
        <taxon>Pseudomonas</taxon>
    </lineage>
</organism>
<gene>
    <name evidence="1" type="ORF">ALP70_200050</name>
</gene>
<comment type="caution">
    <text evidence="1">The sequence shown here is derived from an EMBL/GenBank/DDBJ whole genome shotgun (WGS) entry which is preliminary data.</text>
</comment>
<accession>A0A3M5B2T1</accession>
<dbReference type="Proteomes" id="UP000269801">
    <property type="component" value="Unassembled WGS sequence"/>
</dbReference>
<evidence type="ECO:0000313" key="2">
    <source>
        <dbReference type="Proteomes" id="UP000269801"/>
    </source>
</evidence>
<reference evidence="1 2" key="1">
    <citation type="submission" date="2018-08" db="EMBL/GenBank/DDBJ databases">
        <title>Recombination of ecologically and evolutionarily significant loci maintains genetic cohesion in the Pseudomonas syringae species complex.</title>
        <authorList>
            <person name="Dillon M."/>
            <person name="Thakur S."/>
            <person name="Almeida R.N.D."/>
            <person name="Weir B.S."/>
            <person name="Guttman D.S."/>
        </authorList>
    </citation>
    <scope>NUCLEOTIDE SEQUENCE [LARGE SCALE GENOMIC DNA]</scope>
    <source>
        <strain evidence="1 2">ICMP 13685</strain>
    </source>
</reference>
<dbReference type="AlphaFoldDB" id="A0A3M5B2T1"/>